<comment type="caution">
    <text evidence="2">The sequence shown here is derived from an EMBL/GenBank/DDBJ whole genome shotgun (WGS) entry which is preliminary data.</text>
</comment>
<dbReference type="SUPFAM" id="SSF50729">
    <property type="entry name" value="PH domain-like"/>
    <property type="match status" value="1"/>
</dbReference>
<dbReference type="AlphaFoldDB" id="A0A0V8CL74"/>
<sequence length="179" mass="19869">MGLLDNLNKVADKAAKVASDKISDTTRKVDNAVSGADSGSFLQGMLGNASAQSTKTATANWSHMLVENEQIISSYKLIRDEIIVTNNRLLFIDAQGVTGQKKAITQIFLDSIVDVRYTAAGFGFDDTNMYVTYLSNPYYKSLTTTLSTHEFSFPKKLDVSDFYRFLVQLSIENRQKINS</sequence>
<dbReference type="EMBL" id="LKLN01000085">
    <property type="protein sequence ID" value="KSU02094.1"/>
    <property type="molecule type" value="Genomic_DNA"/>
</dbReference>
<dbReference type="InterPro" id="IPR012544">
    <property type="entry name" value="PHb"/>
</dbReference>
<protein>
    <submittedName>
        <fullName evidence="2">Phage protein</fullName>
    </submittedName>
</protein>
<evidence type="ECO:0000313" key="2">
    <source>
        <dbReference type="EMBL" id="KSU02094.1"/>
    </source>
</evidence>
<organism evidence="2 3">
    <name type="scientific">Lactococcus lactis subsp. lactis</name>
    <name type="common">Streptococcus lactis</name>
    <dbReference type="NCBI Taxonomy" id="1360"/>
    <lineage>
        <taxon>Bacteria</taxon>
        <taxon>Bacillati</taxon>
        <taxon>Bacillota</taxon>
        <taxon>Bacilli</taxon>
        <taxon>Lactobacillales</taxon>
        <taxon>Streptococcaceae</taxon>
        <taxon>Lactococcus</taxon>
    </lineage>
</organism>
<dbReference type="RefSeq" id="WP_058220150.1">
    <property type="nucleotide sequence ID" value="NZ_LKLN01000085.1"/>
</dbReference>
<dbReference type="InterPro" id="IPR037063">
    <property type="entry name" value="PHb_sf"/>
</dbReference>
<accession>A0A0V8CL74</accession>
<reference evidence="3" key="1">
    <citation type="submission" date="2015-10" db="EMBL/GenBank/DDBJ databases">
        <title>Draft Genome Sequences of 11 Lactococcus lactis subspecies cremoris strains.</title>
        <authorList>
            <person name="Wels M."/>
            <person name="Backus L."/>
            <person name="Boekhorst J."/>
            <person name="Dijkstra A."/>
            <person name="Beerthuizen M."/>
            <person name="Kelly W."/>
            <person name="Siezen R."/>
            <person name="Bachmann H."/>
            <person name="Van Hijum S."/>
        </authorList>
    </citation>
    <scope>NUCLEOTIDE SEQUENCE [LARGE SCALE GENOMIC DNA]</scope>
    <source>
        <strain evidence="3">KF282</strain>
    </source>
</reference>
<proteinExistence type="predicted"/>
<dbReference type="Proteomes" id="UP000053058">
    <property type="component" value="Unassembled WGS sequence"/>
</dbReference>
<dbReference type="Gene3D" id="2.30.29.50">
    <property type="entry name" value="Bacterial Pleckstrin homology domain"/>
    <property type="match status" value="1"/>
</dbReference>
<gene>
    <name evidence="2" type="ORF">KF282_2399</name>
</gene>
<name>A0A0V8CL74_LACLL</name>
<dbReference type="PATRIC" id="fig|1360.105.peg.1404"/>
<dbReference type="Pfam" id="PF08000">
    <property type="entry name" value="bPH_1"/>
    <property type="match status" value="1"/>
</dbReference>
<feature type="domain" description="Bacterial Pleckstrin homology" evidence="1">
    <location>
        <begin position="41"/>
        <end position="168"/>
    </location>
</feature>
<evidence type="ECO:0000259" key="1">
    <source>
        <dbReference type="Pfam" id="PF08000"/>
    </source>
</evidence>
<evidence type="ECO:0000313" key="3">
    <source>
        <dbReference type="Proteomes" id="UP000053058"/>
    </source>
</evidence>